<accession>A0A0B2RTW0</accession>
<dbReference type="EMBL" id="KN648075">
    <property type="protein sequence ID" value="KHN35689.1"/>
    <property type="molecule type" value="Genomic_DNA"/>
</dbReference>
<dbReference type="Proteomes" id="UP000053555">
    <property type="component" value="Unassembled WGS sequence"/>
</dbReference>
<sequence>MAGHAGEHCITIHPPEKLHFRVRQQELPNQRKLGPKPCHLSVQKSHVVENLNPVDLAVVNLVLDRFDKVVVSNRVFTRFRERTGYKEDAGFVGSDEVVVEIGNGFGLLFRFGFFEDAASAGSREVVADLVEVLLRRANLPTPMVPRRTTNVRKRQRNVTVLWRICRTRRGPRHRSSIAVH</sequence>
<dbReference type="AlphaFoldDB" id="A0A0B2RTW0"/>
<reference evidence="1" key="1">
    <citation type="submission" date="2014-07" db="EMBL/GenBank/DDBJ databases">
        <title>Identification of a novel salt tolerance gene in wild soybean by whole-genome sequencing.</title>
        <authorList>
            <person name="Lam H.-M."/>
            <person name="Qi X."/>
            <person name="Li M.-W."/>
            <person name="Liu X."/>
            <person name="Xie M."/>
            <person name="Ni M."/>
            <person name="Xu X."/>
        </authorList>
    </citation>
    <scope>NUCLEOTIDE SEQUENCE [LARGE SCALE GENOMIC DNA]</scope>
    <source>
        <tissue evidence="1">Root</tissue>
    </source>
</reference>
<gene>
    <name evidence="1" type="ORF">glysoja_037599</name>
</gene>
<proteinExistence type="predicted"/>
<organism evidence="1">
    <name type="scientific">Glycine soja</name>
    <name type="common">Wild soybean</name>
    <dbReference type="NCBI Taxonomy" id="3848"/>
    <lineage>
        <taxon>Eukaryota</taxon>
        <taxon>Viridiplantae</taxon>
        <taxon>Streptophyta</taxon>
        <taxon>Embryophyta</taxon>
        <taxon>Tracheophyta</taxon>
        <taxon>Spermatophyta</taxon>
        <taxon>Magnoliopsida</taxon>
        <taxon>eudicotyledons</taxon>
        <taxon>Gunneridae</taxon>
        <taxon>Pentapetalae</taxon>
        <taxon>rosids</taxon>
        <taxon>fabids</taxon>
        <taxon>Fabales</taxon>
        <taxon>Fabaceae</taxon>
        <taxon>Papilionoideae</taxon>
        <taxon>50 kb inversion clade</taxon>
        <taxon>NPAAA clade</taxon>
        <taxon>indigoferoid/millettioid clade</taxon>
        <taxon>Phaseoleae</taxon>
        <taxon>Glycine</taxon>
        <taxon>Glycine subgen. Soja</taxon>
    </lineage>
</organism>
<evidence type="ECO:0000313" key="1">
    <source>
        <dbReference type="EMBL" id="KHN35689.1"/>
    </source>
</evidence>
<protein>
    <submittedName>
        <fullName evidence="1">Uncharacterized protein</fullName>
    </submittedName>
</protein>
<name>A0A0B2RTW0_GLYSO</name>